<evidence type="ECO:0000313" key="2">
    <source>
        <dbReference type="EMBL" id="UOQ65053.1"/>
    </source>
</evidence>
<keyword evidence="1" id="KW-0812">Transmembrane</keyword>
<evidence type="ECO:0000313" key="3">
    <source>
        <dbReference type="Proteomes" id="UP000830401"/>
    </source>
</evidence>
<feature type="transmembrane region" description="Helical" evidence="1">
    <location>
        <begin position="49"/>
        <end position="68"/>
    </location>
</feature>
<dbReference type="Proteomes" id="UP000830401">
    <property type="component" value="Chromosome"/>
</dbReference>
<accession>A0ABY4G2I3</accession>
<reference evidence="2" key="1">
    <citation type="submission" date="2022-04" db="EMBL/GenBank/DDBJ databases">
        <title>Hymenobacter sp. isolated from the air.</title>
        <authorList>
            <person name="Won M."/>
            <person name="Lee C.-M."/>
            <person name="Woen H.-Y."/>
            <person name="Kwon S.-W."/>
        </authorList>
    </citation>
    <scope>NUCLEOTIDE SEQUENCE</scope>
    <source>
        <strain evidence="2">5420S-77</strain>
    </source>
</reference>
<keyword evidence="3" id="KW-1185">Reference proteome</keyword>
<organism evidence="2 3">
    <name type="scientific">Hymenobacter volaticus</name>
    <dbReference type="NCBI Taxonomy" id="2932254"/>
    <lineage>
        <taxon>Bacteria</taxon>
        <taxon>Pseudomonadati</taxon>
        <taxon>Bacteroidota</taxon>
        <taxon>Cytophagia</taxon>
        <taxon>Cytophagales</taxon>
        <taxon>Hymenobacteraceae</taxon>
        <taxon>Hymenobacter</taxon>
    </lineage>
</organism>
<sequence>MNNPSATGPIILYHKRRARIERAKGLSHVVPALVLLSGVFGVITGQEPFTLLLGLEVLVGAAYVLLLLRELQHMRRHPNHHEPVAWLELAAAGIFAIEGYHIWHRHHEAALRTGEHKFHVLPWLYAALAVWYVGMAFGIARIYERRHLHLHAEGFSGRMHPFRRGFSYTWAEVDHLEPSGPTDVLVHHSNGQQQKISFANVHNGAALRDQLLAHGRATEAVKE</sequence>
<feature type="transmembrane region" description="Helical" evidence="1">
    <location>
        <begin position="123"/>
        <end position="143"/>
    </location>
</feature>
<evidence type="ECO:0008006" key="4">
    <source>
        <dbReference type="Google" id="ProtNLM"/>
    </source>
</evidence>
<gene>
    <name evidence="2" type="ORF">MUN86_15960</name>
</gene>
<protein>
    <recommendedName>
        <fullName evidence="4">DUF2244 domain-containing protein</fullName>
    </recommendedName>
</protein>
<dbReference type="EMBL" id="CP095061">
    <property type="protein sequence ID" value="UOQ65053.1"/>
    <property type="molecule type" value="Genomic_DNA"/>
</dbReference>
<name>A0ABY4G2I3_9BACT</name>
<feature type="transmembrane region" description="Helical" evidence="1">
    <location>
        <begin position="84"/>
        <end position="103"/>
    </location>
</feature>
<keyword evidence="1" id="KW-0472">Membrane</keyword>
<evidence type="ECO:0000256" key="1">
    <source>
        <dbReference type="SAM" id="Phobius"/>
    </source>
</evidence>
<proteinExistence type="predicted"/>
<dbReference type="RefSeq" id="WP_245119063.1">
    <property type="nucleotide sequence ID" value="NZ_CP095061.1"/>
</dbReference>
<feature type="transmembrane region" description="Helical" evidence="1">
    <location>
        <begin position="25"/>
        <end position="43"/>
    </location>
</feature>
<keyword evidence="1" id="KW-1133">Transmembrane helix</keyword>